<evidence type="ECO:0000313" key="1">
    <source>
        <dbReference type="EMBL" id="PWA33874.1"/>
    </source>
</evidence>
<sequence>MNFIQERWVWPCGNGYYIMNVFIIEQVFLERIYKLVRSHSGIIGVNPNLMDCEEVPLILLNTTLTLEKEWVHCSNFFCSS</sequence>
<proteinExistence type="predicted"/>
<dbReference type="Proteomes" id="UP000245207">
    <property type="component" value="Unassembled WGS sequence"/>
</dbReference>
<keyword evidence="2" id="KW-1185">Reference proteome</keyword>
<dbReference type="EMBL" id="PKPP01024917">
    <property type="protein sequence ID" value="PWA33874.1"/>
    <property type="molecule type" value="Genomic_DNA"/>
</dbReference>
<evidence type="ECO:0000313" key="2">
    <source>
        <dbReference type="Proteomes" id="UP000245207"/>
    </source>
</evidence>
<accession>A0A2U1KAV0</accession>
<protein>
    <submittedName>
        <fullName evidence="1">Uncharacterized protein</fullName>
    </submittedName>
</protein>
<comment type="caution">
    <text evidence="1">The sequence shown here is derived from an EMBL/GenBank/DDBJ whole genome shotgun (WGS) entry which is preliminary data.</text>
</comment>
<organism evidence="1 2">
    <name type="scientific">Artemisia annua</name>
    <name type="common">Sweet wormwood</name>
    <dbReference type="NCBI Taxonomy" id="35608"/>
    <lineage>
        <taxon>Eukaryota</taxon>
        <taxon>Viridiplantae</taxon>
        <taxon>Streptophyta</taxon>
        <taxon>Embryophyta</taxon>
        <taxon>Tracheophyta</taxon>
        <taxon>Spermatophyta</taxon>
        <taxon>Magnoliopsida</taxon>
        <taxon>eudicotyledons</taxon>
        <taxon>Gunneridae</taxon>
        <taxon>Pentapetalae</taxon>
        <taxon>asterids</taxon>
        <taxon>campanulids</taxon>
        <taxon>Asterales</taxon>
        <taxon>Asteraceae</taxon>
        <taxon>Asteroideae</taxon>
        <taxon>Anthemideae</taxon>
        <taxon>Artemisiinae</taxon>
        <taxon>Artemisia</taxon>
    </lineage>
</organism>
<reference evidence="1 2" key="1">
    <citation type="journal article" date="2018" name="Mol. Plant">
        <title>The genome of Artemisia annua provides insight into the evolution of Asteraceae family and artemisinin biosynthesis.</title>
        <authorList>
            <person name="Shen Q."/>
            <person name="Zhang L."/>
            <person name="Liao Z."/>
            <person name="Wang S."/>
            <person name="Yan T."/>
            <person name="Shi P."/>
            <person name="Liu M."/>
            <person name="Fu X."/>
            <person name="Pan Q."/>
            <person name="Wang Y."/>
            <person name="Lv Z."/>
            <person name="Lu X."/>
            <person name="Zhang F."/>
            <person name="Jiang W."/>
            <person name="Ma Y."/>
            <person name="Chen M."/>
            <person name="Hao X."/>
            <person name="Li L."/>
            <person name="Tang Y."/>
            <person name="Lv G."/>
            <person name="Zhou Y."/>
            <person name="Sun X."/>
            <person name="Brodelius P.E."/>
            <person name="Rose J.K.C."/>
            <person name="Tang K."/>
        </authorList>
    </citation>
    <scope>NUCLEOTIDE SEQUENCE [LARGE SCALE GENOMIC DNA]</scope>
    <source>
        <strain evidence="2">cv. Huhao1</strain>
        <tissue evidence="1">Leaf</tissue>
    </source>
</reference>
<name>A0A2U1KAV0_ARTAN</name>
<dbReference type="AlphaFoldDB" id="A0A2U1KAV0"/>
<gene>
    <name evidence="1" type="ORF">CTI12_AA624470</name>
</gene>